<dbReference type="PROSITE" id="PS51257">
    <property type="entry name" value="PROKAR_LIPOPROTEIN"/>
    <property type="match status" value="1"/>
</dbReference>
<evidence type="ECO:0000313" key="3">
    <source>
        <dbReference type="Proteomes" id="UP001309705"/>
    </source>
</evidence>
<feature type="domain" description="Sulfatase-modifying factor enzyme-like" evidence="1">
    <location>
        <begin position="37"/>
        <end position="251"/>
    </location>
</feature>
<dbReference type="PANTHER" id="PTHR23150">
    <property type="entry name" value="SULFATASE MODIFYING FACTOR 1, 2"/>
    <property type="match status" value="1"/>
</dbReference>
<dbReference type="InterPro" id="IPR051043">
    <property type="entry name" value="Sulfatase_Mod_Factor_Kinase"/>
</dbReference>
<dbReference type="Proteomes" id="UP001309705">
    <property type="component" value="Unassembled WGS sequence"/>
</dbReference>
<evidence type="ECO:0000259" key="1">
    <source>
        <dbReference type="Pfam" id="PF03781"/>
    </source>
</evidence>
<proteinExistence type="predicted"/>
<evidence type="ECO:0000313" key="2">
    <source>
        <dbReference type="EMBL" id="MEC5344885.1"/>
    </source>
</evidence>
<dbReference type="EMBL" id="JAYWTM010000031">
    <property type="protein sequence ID" value="MEC5344885.1"/>
    <property type="molecule type" value="Genomic_DNA"/>
</dbReference>
<dbReference type="PANTHER" id="PTHR23150:SF19">
    <property type="entry name" value="FORMYLGLYCINE-GENERATING ENZYME"/>
    <property type="match status" value="1"/>
</dbReference>
<accession>A0ABU6JWG3</accession>
<dbReference type="InterPro" id="IPR042095">
    <property type="entry name" value="SUMF_sf"/>
</dbReference>
<name>A0ABU6JWG3_9GAMM</name>
<protein>
    <submittedName>
        <fullName evidence="2">SUMF1/EgtB/PvdO family nonheme iron enzyme</fullName>
    </submittedName>
</protein>
<gene>
    <name evidence="2" type="ORF">VSX58_20010</name>
</gene>
<dbReference type="Gene3D" id="3.90.1580.10">
    <property type="entry name" value="paralog of FGE (formylglycine-generating enzyme)"/>
    <property type="match status" value="1"/>
</dbReference>
<dbReference type="RefSeq" id="WP_327619639.1">
    <property type="nucleotide sequence ID" value="NZ_JAYWTM010000031.1"/>
</dbReference>
<keyword evidence="3" id="KW-1185">Reference proteome</keyword>
<dbReference type="InterPro" id="IPR005532">
    <property type="entry name" value="SUMF_dom"/>
</dbReference>
<dbReference type="SUPFAM" id="SSF56436">
    <property type="entry name" value="C-type lectin-like"/>
    <property type="match status" value="1"/>
</dbReference>
<reference evidence="2 3" key="1">
    <citation type="journal article" date="2017" name="Int. J. Syst. Evol. Microbiol.">
        <title>Brenneria populi subsp. brevivirga subsp. nov. isolated from symptomatic bark of Populus x euramericana canker, and description of Brenneria populi subsp. populi subsp. nov.</title>
        <authorList>
            <person name="Zheng M.H."/>
            <person name="Piao C.G."/>
            <person name="Xue H."/>
            <person name="Guo M.W."/>
            <person name="Li Y."/>
        </authorList>
    </citation>
    <scope>NUCLEOTIDE SEQUENCE [LARGE SCALE GENOMIC DNA]</scope>
    <source>
        <strain evidence="2 3">D9-5</strain>
    </source>
</reference>
<dbReference type="Pfam" id="PF03781">
    <property type="entry name" value="FGE-sulfatase"/>
    <property type="match status" value="1"/>
</dbReference>
<organism evidence="2 3">
    <name type="scientific">Brenneria populi</name>
    <dbReference type="NCBI Taxonomy" id="1505588"/>
    <lineage>
        <taxon>Bacteria</taxon>
        <taxon>Pseudomonadati</taxon>
        <taxon>Pseudomonadota</taxon>
        <taxon>Gammaproteobacteria</taxon>
        <taxon>Enterobacterales</taxon>
        <taxon>Pectobacteriaceae</taxon>
        <taxon>Brenneria</taxon>
    </lineage>
</organism>
<dbReference type="InterPro" id="IPR016187">
    <property type="entry name" value="CTDL_fold"/>
</dbReference>
<sequence length="289" mass="32455">MLKIFLLSPIALIFIVGCNPSSESNPEVKNLVDRSLNNMVSVPGGTFEMGDFGTKLSENRPLTGENNDQPLHKVTLSNFSISKYKITYQDYDIYTEATGKKKLDPGAIIEMSNKFRNPDVAAALDWQQSRDYCLWLGTQANKKIDLPTEAQWEYAARNRGQYVIYATDNGKYEEGRNIPNSEQRTALIGYNLFNVPIGNYPPTPLGLFDMAGNGTDWMLDWYSEDYYARSPEFNPQGPDSGTSKVTRGFQIGGGEFSNQTVFRQYSVPNINEGKNYSIPTKNARCVVNE</sequence>
<comment type="caution">
    <text evidence="2">The sequence shown here is derived from an EMBL/GenBank/DDBJ whole genome shotgun (WGS) entry which is preliminary data.</text>
</comment>